<dbReference type="AlphaFoldDB" id="A0A2T4C3S7"/>
<feature type="compositionally biased region" description="Low complexity" evidence="4">
    <location>
        <begin position="59"/>
        <end position="73"/>
    </location>
</feature>
<dbReference type="InterPro" id="IPR001680">
    <property type="entry name" value="WD40_rpt"/>
</dbReference>
<gene>
    <name evidence="5" type="ORF">M440DRAFT_1401676</name>
</gene>
<keyword evidence="6" id="KW-1185">Reference proteome</keyword>
<feature type="region of interest" description="Disordered" evidence="4">
    <location>
        <begin position="1"/>
        <end position="103"/>
    </location>
</feature>
<dbReference type="InterPro" id="IPR036322">
    <property type="entry name" value="WD40_repeat_dom_sf"/>
</dbReference>
<dbReference type="Gene3D" id="2.130.10.10">
    <property type="entry name" value="YVTN repeat-like/Quinoprotein amine dehydrogenase"/>
    <property type="match status" value="3"/>
</dbReference>
<keyword evidence="2" id="KW-0677">Repeat</keyword>
<dbReference type="Proteomes" id="UP000240760">
    <property type="component" value="Unassembled WGS sequence"/>
</dbReference>
<dbReference type="OrthoDB" id="538223at2759"/>
<dbReference type="SUPFAM" id="SSF82171">
    <property type="entry name" value="DPP6 N-terminal domain-like"/>
    <property type="match status" value="1"/>
</dbReference>
<evidence type="ECO:0000256" key="3">
    <source>
        <dbReference type="PROSITE-ProRule" id="PRU00221"/>
    </source>
</evidence>
<dbReference type="EMBL" id="KZ679132">
    <property type="protein sequence ID" value="PTB76216.1"/>
    <property type="molecule type" value="Genomic_DNA"/>
</dbReference>
<dbReference type="PROSITE" id="PS50082">
    <property type="entry name" value="WD_REPEATS_2"/>
    <property type="match status" value="2"/>
</dbReference>
<dbReference type="InterPro" id="IPR019775">
    <property type="entry name" value="WD40_repeat_CS"/>
</dbReference>
<feature type="repeat" description="WD" evidence="3">
    <location>
        <begin position="517"/>
        <end position="551"/>
    </location>
</feature>
<evidence type="ECO:0000313" key="5">
    <source>
        <dbReference type="EMBL" id="PTB76216.1"/>
    </source>
</evidence>
<organism evidence="5 6">
    <name type="scientific">Trichoderma longibrachiatum ATCC 18648</name>
    <dbReference type="NCBI Taxonomy" id="983965"/>
    <lineage>
        <taxon>Eukaryota</taxon>
        <taxon>Fungi</taxon>
        <taxon>Dikarya</taxon>
        <taxon>Ascomycota</taxon>
        <taxon>Pezizomycotina</taxon>
        <taxon>Sordariomycetes</taxon>
        <taxon>Hypocreomycetidae</taxon>
        <taxon>Hypocreales</taxon>
        <taxon>Hypocreaceae</taxon>
        <taxon>Trichoderma</taxon>
    </lineage>
</organism>
<feature type="repeat" description="WD" evidence="3">
    <location>
        <begin position="766"/>
        <end position="797"/>
    </location>
</feature>
<dbReference type="SUPFAM" id="SSF50978">
    <property type="entry name" value="WD40 repeat-like"/>
    <property type="match status" value="1"/>
</dbReference>
<name>A0A2T4C3S7_TRILO</name>
<evidence type="ECO:0000256" key="4">
    <source>
        <dbReference type="SAM" id="MobiDB-lite"/>
    </source>
</evidence>
<dbReference type="STRING" id="983965.A0A2T4C3S7"/>
<dbReference type="PROSITE" id="PS50294">
    <property type="entry name" value="WD_REPEATS_REGION"/>
    <property type="match status" value="1"/>
</dbReference>
<sequence>MPRKSISAFFRGLQAKSGQGKGRAEKPSSGSRDGLSCLHLSRRSASKDSRLSTPRTSAPVLSPPDDLSSLSVSREPALSTSGNSLPAPPDAVSTPTAETQLDEKNKAASCRALLGKLHSALTFPDIEAKMTKCQTAVVIDLEMNEGHVTDSVDAYVRAKIQQLNLIQDNEELHTKLHRAIIEKSNGTFLWAALVFKEIEELRTYDEDVEILELLQEIPSGLIALYDRMVDQIDQLTRNDQHRCRSLLAVMATAYQPLDLGVTPIMAGLKDRLARSEPLKTLIKTCGSFLTVRDSVVYFVHQSAKDYLVGEGYHRIFQHGTEAIHRDLFCRSLDALGKPGRLRPNIYSLAYPGVRTHEVSIPQPDPLADIRYCCISWLRHFCDGFFGAHSTNGDLLEGVDKVLKFFKEHFLHWIETLSLLHSIQVGVISLQNLVKNLSHCPRTHESFEFCQDAARFVLHNRFILETAPLQTYVSALIFSPTQSPIRLHFIDKLSWIKTLPKVDDNWSSCLNTLYAPKIETVAFSSDSLRLTAAKYDGEARSWDIATGDAISDYEISSDTCYAASFSDDCTLLAMSSETKIIVWDIESGNLMLEVDCPSQLSTKSFFSTDNQSLATITDEEVVKFWDLSTGQLVREIPCGLSRCPIALSRDFKLLGTRTYEGVASEARKVMDVSDINTGNIVFEVEVEASVFDDHTEFSKDFLYLVSAGRDLQVWHLPSGAESITIKEYGKQLRSVAFSKDSALMALGFESGDVEVWSLDEEVKMGSYRGHTDGILSMAFSVDAKLLATASKDETVKVWATDLCGTHVDNLSDDVPSNCTFQRMALSDDRDYVAYDSEEGNINVWHRHKNRQLPGCRRSRSLPTANADGIPRWHWQGVPAISKDSRLVALECIYSAGQFCEQLHQIEVWDMDLRPITQIPLRKCFKGPWLNSQFDLAFFPNGDLLAAAHSHDEVTAVTIWRIDTGELVSVFDTSGPVRFYFHKANLCLATETGCYIIHRLDSGDAPLIQFTPTDDFPGFGYHLTSSENTYAGDWVSWNWKGMIWLPVDFRPRQSGSFAAVASEVVIGTARRDFVPFEFEEPPAELGDWTPWKTSGFL</sequence>
<keyword evidence="1 3" id="KW-0853">WD repeat</keyword>
<evidence type="ECO:0000313" key="6">
    <source>
        <dbReference type="Proteomes" id="UP000240760"/>
    </source>
</evidence>
<dbReference type="SMART" id="SM00320">
    <property type="entry name" value="WD40"/>
    <property type="match status" value="5"/>
</dbReference>
<reference evidence="5 6" key="1">
    <citation type="submission" date="2016-07" db="EMBL/GenBank/DDBJ databases">
        <title>Multiple horizontal gene transfer events from other fungi enriched the ability of initially mycotrophic Trichoderma (Ascomycota) to feed on dead plant biomass.</title>
        <authorList>
            <consortium name="DOE Joint Genome Institute"/>
            <person name="Aerts A."/>
            <person name="Atanasova L."/>
            <person name="Chenthamara K."/>
            <person name="Zhang J."/>
            <person name="Grujic M."/>
            <person name="Henrissat B."/>
            <person name="Kuo A."/>
            <person name="Salamov A."/>
            <person name="Lipzen A."/>
            <person name="Labutti K."/>
            <person name="Barry K."/>
            <person name="Miao Y."/>
            <person name="Rahimi M.J."/>
            <person name="Shen Q."/>
            <person name="Grigoriev I.V."/>
            <person name="Kubicek C.P."/>
            <person name="Druzhinina I.S."/>
        </authorList>
    </citation>
    <scope>NUCLEOTIDE SEQUENCE [LARGE SCALE GENOMIC DNA]</scope>
    <source>
        <strain evidence="5 6">ATCC 18648</strain>
    </source>
</reference>
<accession>A0A2T4C3S7</accession>
<dbReference type="PANTHER" id="PTHR19848:SF8">
    <property type="entry name" value="F-BOX AND WD REPEAT DOMAIN CONTAINING 7"/>
    <property type="match status" value="1"/>
</dbReference>
<protein>
    <submittedName>
        <fullName evidence="5">WD40 repeat-like protein</fullName>
    </submittedName>
</protein>
<dbReference type="Pfam" id="PF00400">
    <property type="entry name" value="WD40"/>
    <property type="match status" value="1"/>
</dbReference>
<proteinExistence type="predicted"/>
<dbReference type="PROSITE" id="PS00678">
    <property type="entry name" value="WD_REPEATS_1"/>
    <property type="match status" value="1"/>
</dbReference>
<evidence type="ECO:0000256" key="2">
    <source>
        <dbReference type="ARBA" id="ARBA00022737"/>
    </source>
</evidence>
<dbReference type="PANTHER" id="PTHR19848">
    <property type="entry name" value="WD40 REPEAT PROTEIN"/>
    <property type="match status" value="1"/>
</dbReference>
<dbReference type="InterPro" id="IPR015943">
    <property type="entry name" value="WD40/YVTN_repeat-like_dom_sf"/>
</dbReference>
<evidence type="ECO:0000256" key="1">
    <source>
        <dbReference type="ARBA" id="ARBA00022574"/>
    </source>
</evidence>